<keyword evidence="3" id="KW-1185">Reference proteome</keyword>
<evidence type="ECO:0000313" key="2">
    <source>
        <dbReference type="EMBL" id="SKB96744.1"/>
    </source>
</evidence>
<proteinExistence type="predicted"/>
<dbReference type="Proteomes" id="UP000190150">
    <property type="component" value="Unassembled WGS sequence"/>
</dbReference>
<sequence length="156" mass="17364">MRTIEINKSEIPQTAPKLSAALGAFEQFINELNDKNLPDKTIEFINQNIERLNSFPSSDKKFKALLIKTQSQITKFLEKEHKYVPKNYYRNLWIPLGMTGFGLPIGVAFALSVGNMGLLGIGLPIGLLLGALVGTRLDKKALVEGRQFGVELKNTF</sequence>
<accession>A0A1T5FKJ6</accession>
<organism evidence="2 3">
    <name type="scientific">Sphingobacterium nematocida</name>
    <dbReference type="NCBI Taxonomy" id="1513896"/>
    <lineage>
        <taxon>Bacteria</taxon>
        <taxon>Pseudomonadati</taxon>
        <taxon>Bacteroidota</taxon>
        <taxon>Sphingobacteriia</taxon>
        <taxon>Sphingobacteriales</taxon>
        <taxon>Sphingobacteriaceae</taxon>
        <taxon>Sphingobacterium</taxon>
    </lineage>
</organism>
<dbReference type="RefSeq" id="WP_217699677.1">
    <property type="nucleotide sequence ID" value="NZ_FUZF01000017.1"/>
</dbReference>
<protein>
    <submittedName>
        <fullName evidence="2">Uncharacterized protein</fullName>
    </submittedName>
</protein>
<feature type="transmembrane region" description="Helical" evidence="1">
    <location>
        <begin position="92"/>
        <end position="111"/>
    </location>
</feature>
<keyword evidence="1" id="KW-0472">Membrane</keyword>
<dbReference type="STRING" id="1513896.SAMN05660841_03326"/>
<keyword evidence="1" id="KW-0812">Transmembrane</keyword>
<evidence type="ECO:0000313" key="3">
    <source>
        <dbReference type="Proteomes" id="UP000190150"/>
    </source>
</evidence>
<evidence type="ECO:0000256" key="1">
    <source>
        <dbReference type="SAM" id="Phobius"/>
    </source>
</evidence>
<dbReference type="AlphaFoldDB" id="A0A1T5FKJ6"/>
<gene>
    <name evidence="2" type="ORF">SAMN05660841_03326</name>
</gene>
<reference evidence="3" key="1">
    <citation type="submission" date="2017-02" db="EMBL/GenBank/DDBJ databases">
        <authorList>
            <person name="Varghese N."/>
            <person name="Submissions S."/>
        </authorList>
    </citation>
    <scope>NUCLEOTIDE SEQUENCE [LARGE SCALE GENOMIC DNA]</scope>
    <source>
        <strain evidence="3">DSM 24091</strain>
    </source>
</reference>
<feature type="transmembrane region" description="Helical" evidence="1">
    <location>
        <begin position="117"/>
        <end position="137"/>
    </location>
</feature>
<name>A0A1T5FKJ6_9SPHI</name>
<dbReference type="EMBL" id="FUZF01000017">
    <property type="protein sequence ID" value="SKB96744.1"/>
    <property type="molecule type" value="Genomic_DNA"/>
</dbReference>
<keyword evidence="1" id="KW-1133">Transmembrane helix</keyword>